<evidence type="ECO:0000256" key="7">
    <source>
        <dbReference type="SAM" id="MobiDB-lite"/>
    </source>
</evidence>
<evidence type="ECO:0000256" key="6">
    <source>
        <dbReference type="ARBA" id="ARBA00023288"/>
    </source>
</evidence>
<evidence type="ECO:0000256" key="3">
    <source>
        <dbReference type="ARBA" id="ARBA00023136"/>
    </source>
</evidence>
<evidence type="ECO:0000256" key="1">
    <source>
        <dbReference type="ARBA" id="ARBA00004459"/>
    </source>
</evidence>
<keyword evidence="10" id="KW-1185">Reference proteome</keyword>
<proteinExistence type="predicted"/>
<sequence length="49" mass="5176">MRTLLAVAILSLFISGCGQKGPLTLPSDTPAKDGEQQAPKPHVPDIFES</sequence>
<dbReference type="RefSeq" id="WP_123712740.1">
    <property type="nucleotide sequence ID" value="NZ_RKHR01000004.1"/>
</dbReference>
<dbReference type="GO" id="GO:0009279">
    <property type="term" value="C:cell outer membrane"/>
    <property type="evidence" value="ECO:0007669"/>
    <property type="project" value="UniProtKB-SubCell"/>
</dbReference>
<keyword evidence="6 9" id="KW-0449">Lipoprotein</keyword>
<organism evidence="9 10">
    <name type="scientific">Sinobacterium caligoides</name>
    <dbReference type="NCBI Taxonomy" id="933926"/>
    <lineage>
        <taxon>Bacteria</taxon>
        <taxon>Pseudomonadati</taxon>
        <taxon>Pseudomonadota</taxon>
        <taxon>Gammaproteobacteria</taxon>
        <taxon>Cellvibrionales</taxon>
        <taxon>Spongiibacteraceae</taxon>
        <taxon>Sinobacterium</taxon>
    </lineage>
</organism>
<keyword evidence="5" id="KW-0998">Cell outer membrane</keyword>
<dbReference type="Pfam" id="PF13627">
    <property type="entry name" value="LptM_cons"/>
    <property type="match status" value="1"/>
</dbReference>
<evidence type="ECO:0000256" key="8">
    <source>
        <dbReference type="SAM" id="SignalP"/>
    </source>
</evidence>
<reference evidence="9 10" key="1">
    <citation type="submission" date="2018-11" db="EMBL/GenBank/DDBJ databases">
        <title>Genomic Encyclopedia of Type Strains, Phase IV (KMG-IV): sequencing the most valuable type-strain genomes for metagenomic binning, comparative biology and taxonomic classification.</title>
        <authorList>
            <person name="Goeker M."/>
        </authorList>
    </citation>
    <scope>NUCLEOTIDE SEQUENCE [LARGE SCALE GENOMIC DNA]</scope>
    <source>
        <strain evidence="9 10">DSM 100316</strain>
    </source>
</reference>
<gene>
    <name evidence="9" type="ORF">EDC56_2448</name>
</gene>
<evidence type="ECO:0000256" key="5">
    <source>
        <dbReference type="ARBA" id="ARBA00023237"/>
    </source>
</evidence>
<feature type="signal peptide" evidence="8">
    <location>
        <begin position="1"/>
        <end position="20"/>
    </location>
</feature>
<dbReference type="InterPro" id="IPR032831">
    <property type="entry name" value="LptM_cons"/>
</dbReference>
<evidence type="ECO:0000313" key="10">
    <source>
        <dbReference type="Proteomes" id="UP000275394"/>
    </source>
</evidence>
<dbReference type="PROSITE" id="PS51257">
    <property type="entry name" value="PROKAR_LIPOPROTEIN"/>
    <property type="match status" value="1"/>
</dbReference>
<protein>
    <submittedName>
        <fullName evidence="9">Putative lipoprotein</fullName>
    </submittedName>
</protein>
<accession>A0A3N2DQX1</accession>
<dbReference type="AlphaFoldDB" id="A0A3N2DQX1"/>
<feature type="chain" id="PRO_5018041725" evidence="8">
    <location>
        <begin position="21"/>
        <end position="49"/>
    </location>
</feature>
<name>A0A3N2DQX1_9GAMM</name>
<comment type="caution">
    <text evidence="9">The sequence shown here is derived from an EMBL/GenBank/DDBJ whole genome shotgun (WGS) entry which is preliminary data.</text>
</comment>
<comment type="subcellular location">
    <subcellularLocation>
        <location evidence="1">Cell outer membrane</location>
        <topology evidence="1">Lipid-anchor</topology>
    </subcellularLocation>
</comment>
<keyword evidence="4" id="KW-0564">Palmitate</keyword>
<dbReference type="OrthoDB" id="5741367at2"/>
<evidence type="ECO:0000313" key="9">
    <source>
        <dbReference type="EMBL" id="ROS01999.1"/>
    </source>
</evidence>
<evidence type="ECO:0000256" key="4">
    <source>
        <dbReference type="ARBA" id="ARBA00023139"/>
    </source>
</evidence>
<keyword evidence="3" id="KW-0472">Membrane</keyword>
<dbReference type="Proteomes" id="UP000275394">
    <property type="component" value="Unassembled WGS sequence"/>
</dbReference>
<evidence type="ECO:0000256" key="2">
    <source>
        <dbReference type="ARBA" id="ARBA00022729"/>
    </source>
</evidence>
<keyword evidence="2 8" id="KW-0732">Signal</keyword>
<dbReference type="NCBIfam" id="NF047847">
    <property type="entry name" value="SS_mature_LptM"/>
    <property type="match status" value="1"/>
</dbReference>
<feature type="region of interest" description="Disordered" evidence="7">
    <location>
        <begin position="18"/>
        <end position="49"/>
    </location>
</feature>
<dbReference type="EMBL" id="RKHR01000004">
    <property type="protein sequence ID" value="ROS01999.1"/>
    <property type="molecule type" value="Genomic_DNA"/>
</dbReference>